<reference evidence="2" key="1">
    <citation type="journal article" date="2019" name="Int. J. Syst. Evol. Microbiol.">
        <title>The Global Catalogue of Microorganisms (GCM) 10K type strain sequencing project: providing services to taxonomists for standard genome sequencing and annotation.</title>
        <authorList>
            <consortium name="The Broad Institute Genomics Platform"/>
            <consortium name="The Broad Institute Genome Sequencing Center for Infectious Disease"/>
            <person name="Wu L."/>
            <person name="Ma J."/>
        </authorList>
    </citation>
    <scope>NUCLEOTIDE SEQUENCE [LARGE SCALE GENOMIC DNA]</scope>
    <source>
        <strain evidence="2">CCUG 63246</strain>
    </source>
</reference>
<proteinExistence type="predicted"/>
<sequence length="508" mass="59455">MNPKLFLVLFTLFIFQWSQTQNSIHAKLIDSTTQKPIAFATIELNKKSGVISNNNGVFQIYLNKKTRVNDSLFINCLGYETKRIAVEKFTDSIIVLSQKSIELDEVLVSNKAYTVDEIIEKAQENLATNYDFEYTKSRLFYRQSDHNNIIKNTIAIKKSTIPEINQKFVDSVLDIMPKNSGNYTELLGDLYLKPIAENALKLDIIKASNLYDKNNEISFEGLEEKFNTIFKKHIKRDSYFKIKSGIFGTKEDIDSSFFGDAQADEDIEKTKAFIDEQKKKENERKQNFLRYRKRAIANLETSSFIFEDSFLNFLEKSNRYRFELLDYQFLNGEFVYKITFTPKRKEDFKGVLYINTDDFAIVRVDYENVKNLKNFRLLGISYSEYLKKGTFIYAKNNSDKYVLKYAEVENGNKFGIKRPLKIIEKNKHVKGRRKQNEISTDIHFIVSNITKKELVVFENESITETAFNNITERAKVKPTYLPKYDPEFWKGYNVMEPNQAIKDFKSIE</sequence>
<dbReference type="Pfam" id="PF13715">
    <property type="entry name" value="CarbopepD_reg_2"/>
    <property type="match status" value="1"/>
</dbReference>
<evidence type="ECO:0000313" key="2">
    <source>
        <dbReference type="Proteomes" id="UP001597163"/>
    </source>
</evidence>
<dbReference type="Proteomes" id="UP001597163">
    <property type="component" value="Unassembled WGS sequence"/>
</dbReference>
<dbReference type="RefSeq" id="WP_311934935.1">
    <property type="nucleotide sequence ID" value="NZ_JAVSCK010000001.1"/>
</dbReference>
<gene>
    <name evidence="1" type="ORF">ACFQ2E_00215</name>
</gene>
<organism evidence="1 2">
    <name type="scientific">Hwangdonia seohaensis</name>
    <dbReference type="NCBI Taxonomy" id="1240727"/>
    <lineage>
        <taxon>Bacteria</taxon>
        <taxon>Pseudomonadati</taxon>
        <taxon>Bacteroidota</taxon>
        <taxon>Flavobacteriia</taxon>
        <taxon>Flavobacteriales</taxon>
        <taxon>Flavobacteriaceae</taxon>
        <taxon>Hwangdonia</taxon>
    </lineage>
</organism>
<dbReference type="EMBL" id="JBHTLJ010000001">
    <property type="protein sequence ID" value="MFD1160817.1"/>
    <property type="molecule type" value="Genomic_DNA"/>
</dbReference>
<keyword evidence="2" id="KW-1185">Reference proteome</keyword>
<comment type="caution">
    <text evidence="1">The sequence shown here is derived from an EMBL/GenBank/DDBJ whole genome shotgun (WGS) entry which is preliminary data.</text>
</comment>
<evidence type="ECO:0000313" key="1">
    <source>
        <dbReference type="EMBL" id="MFD1160817.1"/>
    </source>
</evidence>
<protein>
    <submittedName>
        <fullName evidence="1">Carboxypeptidase-like regulatory domain-containing protein</fullName>
    </submittedName>
</protein>
<name>A0ABW3R787_9FLAO</name>
<accession>A0ABW3R787</accession>